<evidence type="ECO:0000256" key="1">
    <source>
        <dbReference type="SAM" id="SignalP"/>
    </source>
</evidence>
<sequence>MILHKRFSSIHTWYVILLIGLHYSSIPNVLSMDCHEASVTRSNCNLSRKTSKGPNGWRCGPQKQLDISVSDTMDNLKSDLRESEDNGFKEGDGAGQASGCEQSTIRLHAMLKLEDIFGKKLNIGSKKKIPSLTLKEPEKVAIFESVEGADVEKWERNGLCVHWITLIAKQINSQTKNSFMDIEDQTDEKNYNSLKYLWQNSSSNMIAEERQLHIILGEFEATRRINALRHRLYRYTLAKNWKAYRDSLRPRKNKKPRKSDMNTADMILFEIYFGVSCNPGRVNDYLLLRSLRIRKGLSETYKSALATVFCESEQKRWLELHSYLSDVAYGEDWWSSDFPKQCSIKGLDMLSLLKVGDALQLGYTVFLGGNEGVVKMDQAFSQVLSVMNDPKRPLPWFESPERDWLVKNYDQTYRDSNNKKNYPQQEDQN</sequence>
<keyword evidence="3" id="KW-1185">Reference proteome</keyword>
<dbReference type="STRING" id="200324.A0A2N5TDX9"/>
<keyword evidence="1" id="KW-0732">Signal</keyword>
<accession>A0A2N5TDX9</accession>
<dbReference type="OrthoDB" id="2506896at2759"/>
<name>A0A2N5TDX9_9BASI</name>
<dbReference type="AlphaFoldDB" id="A0A2N5TDX9"/>
<feature type="chain" id="PRO_5014678793" evidence="1">
    <location>
        <begin position="32"/>
        <end position="429"/>
    </location>
</feature>
<organism evidence="2 3">
    <name type="scientific">Puccinia coronata f. sp. avenae</name>
    <dbReference type="NCBI Taxonomy" id="200324"/>
    <lineage>
        <taxon>Eukaryota</taxon>
        <taxon>Fungi</taxon>
        <taxon>Dikarya</taxon>
        <taxon>Basidiomycota</taxon>
        <taxon>Pucciniomycotina</taxon>
        <taxon>Pucciniomycetes</taxon>
        <taxon>Pucciniales</taxon>
        <taxon>Pucciniaceae</taxon>
        <taxon>Puccinia</taxon>
    </lineage>
</organism>
<feature type="signal peptide" evidence="1">
    <location>
        <begin position="1"/>
        <end position="31"/>
    </location>
</feature>
<reference evidence="2 3" key="1">
    <citation type="submission" date="2017-11" db="EMBL/GenBank/DDBJ databases">
        <title>De novo assembly and phasing of dikaryotic genomes from two isolates of Puccinia coronata f. sp. avenae, the causal agent of oat crown rust.</title>
        <authorList>
            <person name="Miller M.E."/>
            <person name="Zhang Y."/>
            <person name="Omidvar V."/>
            <person name="Sperschneider J."/>
            <person name="Schwessinger B."/>
            <person name="Raley C."/>
            <person name="Palmer J.M."/>
            <person name="Garnica D."/>
            <person name="Upadhyaya N."/>
            <person name="Rathjen J."/>
            <person name="Taylor J.M."/>
            <person name="Park R.F."/>
            <person name="Dodds P.N."/>
            <person name="Hirsch C.D."/>
            <person name="Kianian S.F."/>
            <person name="Figueroa M."/>
        </authorList>
    </citation>
    <scope>NUCLEOTIDE SEQUENCE [LARGE SCALE GENOMIC DNA]</scope>
    <source>
        <strain evidence="2">12NC29</strain>
    </source>
</reference>
<protein>
    <submittedName>
        <fullName evidence="2">Uncharacterized protein</fullName>
    </submittedName>
</protein>
<proteinExistence type="predicted"/>
<evidence type="ECO:0000313" key="2">
    <source>
        <dbReference type="EMBL" id="PLW23618.1"/>
    </source>
</evidence>
<comment type="caution">
    <text evidence="2">The sequence shown here is derived from an EMBL/GenBank/DDBJ whole genome shotgun (WGS) entry which is preliminary data.</text>
</comment>
<evidence type="ECO:0000313" key="3">
    <source>
        <dbReference type="Proteomes" id="UP000235388"/>
    </source>
</evidence>
<dbReference type="EMBL" id="PGCJ01000716">
    <property type="protein sequence ID" value="PLW23618.1"/>
    <property type="molecule type" value="Genomic_DNA"/>
</dbReference>
<dbReference type="Proteomes" id="UP000235388">
    <property type="component" value="Unassembled WGS sequence"/>
</dbReference>
<gene>
    <name evidence="2" type="ORF">PCANC_28576</name>
</gene>